<dbReference type="RefSeq" id="WP_149816110.1">
    <property type="nucleotide sequence ID" value="NZ_VUOA01000014.1"/>
</dbReference>
<protein>
    <submittedName>
        <fullName evidence="1">DUF488 domain-containing protein</fullName>
    </submittedName>
</protein>
<reference evidence="1 2" key="2">
    <citation type="submission" date="2019-09" db="EMBL/GenBank/DDBJ databases">
        <authorList>
            <person name="Jin C."/>
        </authorList>
    </citation>
    <scope>NUCLEOTIDE SEQUENCE [LARGE SCALE GENOMIC DNA]</scope>
    <source>
        <strain evidence="1 2">BN140002</strain>
    </source>
</reference>
<dbReference type="AlphaFoldDB" id="A0A5B2VII2"/>
<dbReference type="InterPro" id="IPR007438">
    <property type="entry name" value="DUF488"/>
</dbReference>
<accession>A0A5B2VII2</accession>
<gene>
    <name evidence="1" type="ORF">F0L46_05795</name>
</gene>
<keyword evidence="2" id="KW-1185">Reference proteome</keyword>
<reference evidence="1 2" key="1">
    <citation type="submission" date="2019-09" db="EMBL/GenBank/DDBJ databases">
        <title>Salinarimonas rosea gen. nov., sp. nov., a new member of the a-2 subgroup of the Proteobacteria.</title>
        <authorList>
            <person name="Liu J."/>
        </authorList>
    </citation>
    <scope>NUCLEOTIDE SEQUENCE [LARGE SCALE GENOMIC DNA]</scope>
    <source>
        <strain evidence="1 2">BN140002</strain>
    </source>
</reference>
<organism evidence="1 2">
    <name type="scientific">Salinarimonas soli</name>
    <dbReference type="NCBI Taxonomy" id="1638099"/>
    <lineage>
        <taxon>Bacteria</taxon>
        <taxon>Pseudomonadati</taxon>
        <taxon>Pseudomonadota</taxon>
        <taxon>Alphaproteobacteria</taxon>
        <taxon>Hyphomicrobiales</taxon>
        <taxon>Salinarimonadaceae</taxon>
        <taxon>Salinarimonas</taxon>
    </lineage>
</organism>
<dbReference type="Proteomes" id="UP000323142">
    <property type="component" value="Unassembled WGS sequence"/>
</dbReference>
<dbReference type="PANTHER" id="PTHR39337:SF1">
    <property type="entry name" value="BLR5642 PROTEIN"/>
    <property type="match status" value="1"/>
</dbReference>
<dbReference type="PANTHER" id="PTHR39337">
    <property type="entry name" value="BLR5642 PROTEIN"/>
    <property type="match status" value="1"/>
</dbReference>
<evidence type="ECO:0000313" key="2">
    <source>
        <dbReference type="Proteomes" id="UP000323142"/>
    </source>
</evidence>
<proteinExistence type="predicted"/>
<dbReference type="PIRSF" id="PIRSF024492">
    <property type="entry name" value="UCP024492"/>
    <property type="match status" value="1"/>
</dbReference>
<evidence type="ECO:0000313" key="1">
    <source>
        <dbReference type="EMBL" id="KAA2238162.1"/>
    </source>
</evidence>
<comment type="caution">
    <text evidence="1">The sequence shown here is derived from an EMBL/GenBank/DDBJ whole genome shotgun (WGS) entry which is preliminary data.</text>
</comment>
<dbReference type="OrthoDB" id="9810084at2"/>
<dbReference type="Pfam" id="PF04343">
    <property type="entry name" value="DUF488"/>
    <property type="match status" value="1"/>
</dbReference>
<sequence length="147" mass="15816">MSPTIFTIGYEGADPERFAAALDHAGVAVLADVRAVALSRKRGFSKNALRANLLAGGMAYEHFVALGTPKAGREAARAGDAAGLRAVYETQLATPEAQDAFADLETLARQRPICLMCFERDPALCHRRMLAERLEGLGFRTVDLTVP</sequence>
<name>A0A5B2VII2_9HYPH</name>
<dbReference type="InterPro" id="IPR014519">
    <property type="entry name" value="UCP024492"/>
</dbReference>
<dbReference type="EMBL" id="VUOA01000014">
    <property type="protein sequence ID" value="KAA2238162.1"/>
    <property type="molecule type" value="Genomic_DNA"/>
</dbReference>